<keyword evidence="8" id="KW-1185">Reference proteome</keyword>
<dbReference type="PANTHER" id="PTHR15910">
    <property type="entry name" value="ARCHAEMETZINCIN"/>
    <property type="match status" value="1"/>
</dbReference>
<organism evidence="7 8">
    <name type="scientific">Cloacibacterium rupense</name>
    <dbReference type="NCBI Taxonomy" id="517423"/>
    <lineage>
        <taxon>Bacteria</taxon>
        <taxon>Pseudomonadati</taxon>
        <taxon>Bacteroidota</taxon>
        <taxon>Flavobacteriia</taxon>
        <taxon>Flavobacteriales</taxon>
        <taxon>Weeksellaceae</taxon>
    </lineage>
</organism>
<dbReference type="Gene3D" id="3.40.390.10">
    <property type="entry name" value="Collagenase (Catalytic Domain)"/>
    <property type="match status" value="1"/>
</dbReference>
<dbReference type="Proteomes" id="UP000620064">
    <property type="component" value="Unassembled WGS sequence"/>
</dbReference>
<keyword evidence="3" id="KW-0479">Metal-binding</keyword>
<keyword evidence="6" id="KW-0482">Metalloprotease</keyword>
<dbReference type="RefSeq" id="WP_188617571.1">
    <property type="nucleotide sequence ID" value="NZ_BMLV01000003.1"/>
</dbReference>
<evidence type="ECO:0008006" key="9">
    <source>
        <dbReference type="Google" id="ProtNLM"/>
    </source>
</evidence>
<protein>
    <recommendedName>
        <fullName evidence="9">Archaemetzincin</fullName>
    </recommendedName>
</protein>
<evidence type="ECO:0000256" key="1">
    <source>
        <dbReference type="ARBA" id="ARBA00001947"/>
    </source>
</evidence>
<dbReference type="CDD" id="cd11375">
    <property type="entry name" value="Peptidase_M54"/>
    <property type="match status" value="1"/>
</dbReference>
<comment type="cofactor">
    <cofactor evidence="1">
        <name>Zn(2+)</name>
        <dbReference type="ChEBI" id="CHEBI:29105"/>
    </cofactor>
</comment>
<proteinExistence type="predicted"/>
<dbReference type="SUPFAM" id="SSF55486">
    <property type="entry name" value="Metalloproteases ('zincins'), catalytic domain"/>
    <property type="match status" value="1"/>
</dbReference>
<comment type="caution">
    <text evidence="7">The sequence shown here is derived from an EMBL/GenBank/DDBJ whole genome shotgun (WGS) entry which is preliminary data.</text>
</comment>
<dbReference type="InterPro" id="IPR024079">
    <property type="entry name" value="MetalloPept_cat_dom_sf"/>
</dbReference>
<reference evidence="8" key="1">
    <citation type="journal article" date="2019" name="Int. J. Syst. Evol. Microbiol.">
        <title>The Global Catalogue of Microorganisms (GCM) 10K type strain sequencing project: providing services to taxonomists for standard genome sequencing and annotation.</title>
        <authorList>
            <consortium name="The Broad Institute Genomics Platform"/>
            <consortium name="The Broad Institute Genome Sequencing Center for Infectious Disease"/>
            <person name="Wu L."/>
            <person name="Ma J."/>
        </authorList>
    </citation>
    <scope>NUCLEOTIDE SEQUENCE [LARGE SCALE GENOMIC DNA]</scope>
    <source>
        <strain evidence="8">CGMCC 1.7656</strain>
    </source>
</reference>
<dbReference type="EMBL" id="BMLV01000003">
    <property type="protein sequence ID" value="GGP04311.1"/>
    <property type="molecule type" value="Genomic_DNA"/>
</dbReference>
<evidence type="ECO:0000256" key="2">
    <source>
        <dbReference type="ARBA" id="ARBA00022670"/>
    </source>
</evidence>
<keyword evidence="2" id="KW-0645">Protease</keyword>
<keyword evidence="4" id="KW-0378">Hydrolase</keyword>
<evidence type="ECO:0000256" key="6">
    <source>
        <dbReference type="ARBA" id="ARBA00023049"/>
    </source>
</evidence>
<evidence type="ECO:0000313" key="8">
    <source>
        <dbReference type="Proteomes" id="UP000620064"/>
    </source>
</evidence>
<evidence type="ECO:0000256" key="5">
    <source>
        <dbReference type="ARBA" id="ARBA00022833"/>
    </source>
</evidence>
<evidence type="ECO:0000256" key="4">
    <source>
        <dbReference type="ARBA" id="ARBA00022801"/>
    </source>
</evidence>
<evidence type="ECO:0000256" key="3">
    <source>
        <dbReference type="ARBA" id="ARBA00022723"/>
    </source>
</evidence>
<dbReference type="InterPro" id="IPR012962">
    <property type="entry name" value="Pept_M54_archaemetzincn"/>
</dbReference>
<evidence type="ECO:0000313" key="7">
    <source>
        <dbReference type="EMBL" id="GGP04311.1"/>
    </source>
</evidence>
<dbReference type="Pfam" id="PF07998">
    <property type="entry name" value="Peptidase_M54"/>
    <property type="match status" value="1"/>
</dbReference>
<sequence>MSLIFFLHCKEKNTDYYHIISVNDTKLSEPKAGEWRETRKEKFQTYESFQKTKKIIPSNNQNTIYLLPIGDFDSLESKEIKQNSIYLEKYFQLKIKILKPISDNLIPKKARRIIDNHEQLLAGYILDHLLLTNKPKDAVVLMAITQKDLYPKPEWNYVFGLASYQKGIGVTSMYRFHDGNLNDSNFNKSLLRLNKISSHEIGHMFGLNHCLNAVCVMNGTNSLPETDKHYARLCSLCQKKLNSSLKYDNQKRLSELNQYFKNNNFLFEAKLTQKDLEILK</sequence>
<gene>
    <name evidence="7" type="ORF">GCM10010992_15830</name>
</gene>
<accession>A0ABQ2NK51</accession>
<dbReference type="PANTHER" id="PTHR15910:SF1">
    <property type="entry name" value="ARCHAEMETZINCIN-2"/>
    <property type="match status" value="1"/>
</dbReference>
<keyword evidence="5" id="KW-0862">Zinc</keyword>
<name>A0ABQ2NK51_9FLAO</name>